<comment type="function">
    <text evidence="2">Involved in the assembly of mitochondrial and cytoplasmic iron-sulfur proteins. Probably involved in the binding of an intermediate of Fe/S cluster assembly.</text>
</comment>
<dbReference type="PANTHER" id="PTHR10072:SF41">
    <property type="entry name" value="IRON-SULFUR CLUSTER ASSEMBLY 1 HOMOLOG, MITOCHONDRIAL"/>
    <property type="match status" value="1"/>
</dbReference>
<evidence type="ECO:0000256" key="3">
    <source>
        <dbReference type="ARBA" id="ARBA00071673"/>
    </source>
</evidence>
<dbReference type="AlphaFoldDB" id="A0A4T0X2H3"/>
<dbReference type="PROSITE" id="PS01152">
    <property type="entry name" value="HESB"/>
    <property type="match status" value="1"/>
</dbReference>
<evidence type="ECO:0000256" key="4">
    <source>
        <dbReference type="SAM" id="MobiDB-lite"/>
    </source>
</evidence>
<dbReference type="EMBL" id="SELW01000308">
    <property type="protein sequence ID" value="TID29469.1"/>
    <property type="molecule type" value="Genomic_DNA"/>
</dbReference>
<dbReference type="PANTHER" id="PTHR10072">
    <property type="entry name" value="IRON-SULFUR CLUSTER ASSEMBLY PROTEIN"/>
    <property type="match status" value="1"/>
</dbReference>
<keyword evidence="7" id="KW-1185">Reference proteome</keyword>
<accession>A0A4T0X2H3</accession>
<dbReference type="InterPro" id="IPR000361">
    <property type="entry name" value="ATAP_core_dom"/>
</dbReference>
<evidence type="ECO:0000313" key="7">
    <source>
        <dbReference type="Proteomes" id="UP000307173"/>
    </source>
</evidence>
<comment type="caution">
    <text evidence="6">The sequence shown here is derived from an EMBL/GenBank/DDBJ whole genome shotgun (WGS) entry which is preliminary data.</text>
</comment>
<gene>
    <name evidence="6" type="ORF">CANINC_001949</name>
</gene>
<dbReference type="InterPro" id="IPR017870">
    <property type="entry name" value="FeS_cluster_insertion_CS"/>
</dbReference>
<protein>
    <recommendedName>
        <fullName evidence="3">Iron-sulfur assembly protein 1</fullName>
    </recommendedName>
</protein>
<dbReference type="InterPro" id="IPR035903">
    <property type="entry name" value="HesB-like_dom_sf"/>
</dbReference>
<dbReference type="FunFam" id="2.60.300.12:FF:000001">
    <property type="entry name" value="Iron-binding protein IscA"/>
    <property type="match status" value="1"/>
</dbReference>
<feature type="compositionally biased region" description="Low complexity" evidence="4">
    <location>
        <begin position="76"/>
        <end position="103"/>
    </location>
</feature>
<name>A0A4T0X2H3_9ASCO</name>
<dbReference type="SUPFAM" id="SSF89360">
    <property type="entry name" value="HesB-like domain"/>
    <property type="match status" value="1"/>
</dbReference>
<organism evidence="6 7">
    <name type="scientific">Pichia inconspicua</name>
    <dbReference type="NCBI Taxonomy" id="52247"/>
    <lineage>
        <taxon>Eukaryota</taxon>
        <taxon>Fungi</taxon>
        <taxon>Dikarya</taxon>
        <taxon>Ascomycota</taxon>
        <taxon>Saccharomycotina</taxon>
        <taxon>Pichiomycetes</taxon>
        <taxon>Pichiales</taxon>
        <taxon>Pichiaceae</taxon>
        <taxon>Pichia</taxon>
    </lineage>
</organism>
<evidence type="ECO:0000313" key="6">
    <source>
        <dbReference type="EMBL" id="TID29469.1"/>
    </source>
</evidence>
<comment type="similarity">
    <text evidence="1">Belongs to the HesB/IscA family.</text>
</comment>
<dbReference type="Pfam" id="PF01521">
    <property type="entry name" value="Fe-S_biosyn"/>
    <property type="match status" value="1"/>
</dbReference>
<proteinExistence type="inferred from homology"/>
<dbReference type="OrthoDB" id="333486at2759"/>
<dbReference type="STRING" id="52247.A0A4T0X2H3"/>
<dbReference type="GO" id="GO:0005739">
    <property type="term" value="C:mitochondrion"/>
    <property type="evidence" value="ECO:0007669"/>
    <property type="project" value="TreeGrafter"/>
</dbReference>
<dbReference type="GO" id="GO:0016226">
    <property type="term" value="P:iron-sulfur cluster assembly"/>
    <property type="evidence" value="ECO:0007669"/>
    <property type="project" value="InterPro"/>
</dbReference>
<reference evidence="6 7" key="1">
    <citation type="journal article" date="2019" name="Front. Genet.">
        <title>Whole-Genome Sequencing of the Opportunistic Yeast Pathogen Candida inconspicua Uncovers Its Hybrid Origin.</title>
        <authorList>
            <person name="Mixao V."/>
            <person name="Hansen A.P."/>
            <person name="Saus E."/>
            <person name="Boekhout T."/>
            <person name="Lass-Florl C."/>
            <person name="Gabaldon T."/>
        </authorList>
    </citation>
    <scope>NUCLEOTIDE SEQUENCE [LARGE SCALE GENOMIC DNA]</scope>
    <source>
        <strain evidence="6 7">CBS 180</strain>
    </source>
</reference>
<dbReference type="NCBIfam" id="TIGR00049">
    <property type="entry name" value="iron-sulfur cluster assembly accessory protein"/>
    <property type="match status" value="1"/>
</dbReference>
<evidence type="ECO:0000256" key="1">
    <source>
        <dbReference type="ARBA" id="ARBA00006718"/>
    </source>
</evidence>
<feature type="domain" description="Core" evidence="5">
    <location>
        <begin position="119"/>
        <end position="218"/>
    </location>
</feature>
<feature type="region of interest" description="Disordered" evidence="4">
    <location>
        <begin position="58"/>
        <end position="110"/>
    </location>
</feature>
<dbReference type="GO" id="GO:0051537">
    <property type="term" value="F:2 iron, 2 sulfur cluster binding"/>
    <property type="evidence" value="ECO:0007669"/>
    <property type="project" value="TreeGrafter"/>
</dbReference>
<sequence length="222" mass="24559">MINRLNYTATLRFSPSIRLLNTSAQSIVRNNTLNFSNNNNNTISQSEQPVQPKRWSRHVIGNSTTPTPTPTPTPSPISTTPTTTPTPLANTTTTTTTSTTPPTTKKRKRRTLKPLRAPITLTETAKSHLRALSKGPNPKLIRISVRNRGCSGLTYHLEYVDKPEKFDEIVQDGDIKVVIDSKALFSIIGSEMDWIDNKLSSKFVFKNPNSKGTCGCGESFMV</sequence>
<dbReference type="InterPro" id="IPR050322">
    <property type="entry name" value="Fe-S_cluster_asmbl/transfer"/>
</dbReference>
<dbReference type="Gene3D" id="2.60.300.12">
    <property type="entry name" value="HesB-like domain"/>
    <property type="match status" value="1"/>
</dbReference>
<evidence type="ECO:0000259" key="5">
    <source>
        <dbReference type="Pfam" id="PF01521"/>
    </source>
</evidence>
<dbReference type="Proteomes" id="UP000307173">
    <property type="component" value="Unassembled WGS sequence"/>
</dbReference>
<evidence type="ECO:0000256" key="2">
    <source>
        <dbReference type="ARBA" id="ARBA00054873"/>
    </source>
</evidence>
<dbReference type="InterPro" id="IPR016092">
    <property type="entry name" value="ATAP"/>
</dbReference>